<organism evidence="1 2">
    <name type="scientific">Babesia duncani</name>
    <dbReference type="NCBI Taxonomy" id="323732"/>
    <lineage>
        <taxon>Eukaryota</taxon>
        <taxon>Sar</taxon>
        <taxon>Alveolata</taxon>
        <taxon>Apicomplexa</taxon>
        <taxon>Aconoidasida</taxon>
        <taxon>Piroplasmida</taxon>
        <taxon>Babesiidae</taxon>
        <taxon>Babesia</taxon>
    </lineage>
</organism>
<dbReference type="GeneID" id="94336495"/>
<dbReference type="RefSeq" id="XP_067803790.1">
    <property type="nucleotide sequence ID" value="XM_067947226.1"/>
</dbReference>
<sequence length="222" mass="26179">MIYYFYRYIRKVPREIYGDKLLCDFFDSLKKFSNLDLNTQANILNVFNTTVVADNCDALIEHIREYIDGIRVAMWDNPLMMDFVKDKMLNDPLDSLVLQAQKKEEELRRYREIMKNSIITILEDLHMCTQKLYSLHSNQLFKWPWKESVMYIGDAITKLEKSIDGLGNLEIMKNHPNLSIAANGLFDDYIKALNQYKETFTKEHEKMLNMIKAQENALRGNS</sequence>
<dbReference type="KEGG" id="bdw:94336495"/>
<comment type="caution">
    <text evidence="1">The sequence shown here is derived from an EMBL/GenBank/DDBJ whole genome shotgun (WGS) entry which is preliminary data.</text>
</comment>
<dbReference type="Proteomes" id="UP001214638">
    <property type="component" value="Unassembled WGS sequence"/>
</dbReference>
<keyword evidence="2" id="KW-1185">Reference proteome</keyword>
<reference evidence="1" key="1">
    <citation type="journal article" date="2023" name="Nat. Microbiol.">
        <title>Babesia duncani multi-omics identifies virulence factors and drug targets.</title>
        <authorList>
            <person name="Singh P."/>
            <person name="Lonardi S."/>
            <person name="Liang Q."/>
            <person name="Vydyam P."/>
            <person name="Khabirova E."/>
            <person name="Fang T."/>
            <person name="Gihaz S."/>
            <person name="Thekkiniath J."/>
            <person name="Munshi M."/>
            <person name="Abel S."/>
            <person name="Ciampossin L."/>
            <person name="Batugedara G."/>
            <person name="Gupta M."/>
            <person name="Lu X.M."/>
            <person name="Lenz T."/>
            <person name="Chakravarty S."/>
            <person name="Cornillot E."/>
            <person name="Hu Y."/>
            <person name="Ma W."/>
            <person name="Gonzalez L.M."/>
            <person name="Sanchez S."/>
            <person name="Estrada K."/>
            <person name="Sanchez-Flores A."/>
            <person name="Montero E."/>
            <person name="Harb O.S."/>
            <person name="Le Roch K.G."/>
            <person name="Mamoun C.B."/>
        </authorList>
    </citation>
    <scope>NUCLEOTIDE SEQUENCE</scope>
    <source>
        <strain evidence="1">WA1</strain>
    </source>
</reference>
<proteinExistence type="predicted"/>
<protein>
    <submittedName>
        <fullName evidence="1">Uncharacterized protein</fullName>
    </submittedName>
</protein>
<evidence type="ECO:0000313" key="1">
    <source>
        <dbReference type="EMBL" id="KAK2196948.1"/>
    </source>
</evidence>
<dbReference type="EMBL" id="JALLKP010000002">
    <property type="protein sequence ID" value="KAK2196948.1"/>
    <property type="molecule type" value="Genomic_DNA"/>
</dbReference>
<accession>A0AAD9PM69</accession>
<dbReference type="AlphaFoldDB" id="A0AAD9PM69"/>
<evidence type="ECO:0000313" key="2">
    <source>
        <dbReference type="Proteomes" id="UP001214638"/>
    </source>
</evidence>
<gene>
    <name evidence="1" type="ORF">BdWA1_002197</name>
</gene>
<name>A0AAD9PM69_9APIC</name>